<dbReference type="EMBL" id="AP024237">
    <property type="protein sequence ID" value="BCO33661.1"/>
    <property type="molecule type" value="Genomic_DNA"/>
</dbReference>
<sequence length="84" mass="9619">MASKLNTRVINRLLENLAVHLEKGGSKWFGLVHHLTDRALKQVGLERAVESHKIAQLPPRTEATRFLCKPYSQLPPRERKHTIS</sequence>
<reference evidence="1 2" key="1">
    <citation type="submission" date="2020-12" db="EMBL/GenBank/DDBJ databases">
        <title>Complete genome sequence of Mycobacterium heckeshornense JCM 15655T, closely related to a pathogenic non-tuberculous mycobacterial species Mycobacterium xenopi.</title>
        <authorList>
            <person name="Yoshida M."/>
            <person name="Fukano H."/>
            <person name="Asakura T."/>
            <person name="Suzuki M."/>
            <person name="Hoshino Y."/>
        </authorList>
    </citation>
    <scope>NUCLEOTIDE SEQUENCE [LARGE SCALE GENOMIC DNA]</scope>
    <source>
        <strain evidence="1 2">JCM 15655</strain>
    </source>
</reference>
<accession>A0A7R7GPS7</accession>
<protein>
    <submittedName>
        <fullName evidence="1">Uncharacterized protein</fullName>
    </submittedName>
</protein>
<evidence type="ECO:0000313" key="2">
    <source>
        <dbReference type="Proteomes" id="UP000595446"/>
    </source>
</evidence>
<evidence type="ECO:0000313" key="1">
    <source>
        <dbReference type="EMBL" id="BCO33661.1"/>
    </source>
</evidence>
<keyword evidence="2" id="KW-1185">Reference proteome</keyword>
<dbReference type="Proteomes" id="UP000595446">
    <property type="component" value="Chromosome"/>
</dbReference>
<gene>
    <name evidence="1" type="ORF">MHEC_00940</name>
</gene>
<proteinExistence type="predicted"/>
<organism evidence="1 2">
    <name type="scientific">Mycobacterium heckeshornense</name>
    <dbReference type="NCBI Taxonomy" id="110505"/>
    <lineage>
        <taxon>Bacteria</taxon>
        <taxon>Bacillati</taxon>
        <taxon>Actinomycetota</taxon>
        <taxon>Actinomycetes</taxon>
        <taxon>Mycobacteriales</taxon>
        <taxon>Mycobacteriaceae</taxon>
        <taxon>Mycobacterium</taxon>
    </lineage>
</organism>
<dbReference type="AlphaFoldDB" id="A0A7R7GPS7"/>
<name>A0A7R7GPS7_9MYCO</name>